<keyword evidence="3" id="KW-1185">Reference proteome</keyword>
<protein>
    <submittedName>
        <fullName evidence="2">Uncharacterized protein</fullName>
    </submittedName>
</protein>
<feature type="region of interest" description="Disordered" evidence="1">
    <location>
        <begin position="1"/>
        <end position="30"/>
    </location>
</feature>
<gene>
    <name evidence="2" type="ORF">FB45DRAFT_1037875</name>
</gene>
<evidence type="ECO:0000256" key="1">
    <source>
        <dbReference type="SAM" id="MobiDB-lite"/>
    </source>
</evidence>
<evidence type="ECO:0000313" key="2">
    <source>
        <dbReference type="EMBL" id="KAJ7610989.1"/>
    </source>
</evidence>
<dbReference type="Proteomes" id="UP001221142">
    <property type="component" value="Unassembled WGS sequence"/>
</dbReference>
<accession>A0AAD7B650</accession>
<feature type="compositionally biased region" description="Low complexity" evidence="1">
    <location>
        <begin position="1"/>
        <end position="23"/>
    </location>
</feature>
<evidence type="ECO:0000313" key="3">
    <source>
        <dbReference type="Proteomes" id="UP001221142"/>
    </source>
</evidence>
<proteinExistence type="predicted"/>
<dbReference type="EMBL" id="JARKIF010000034">
    <property type="protein sequence ID" value="KAJ7610989.1"/>
    <property type="molecule type" value="Genomic_DNA"/>
</dbReference>
<organism evidence="2 3">
    <name type="scientific">Roridomyces roridus</name>
    <dbReference type="NCBI Taxonomy" id="1738132"/>
    <lineage>
        <taxon>Eukaryota</taxon>
        <taxon>Fungi</taxon>
        <taxon>Dikarya</taxon>
        <taxon>Basidiomycota</taxon>
        <taxon>Agaricomycotina</taxon>
        <taxon>Agaricomycetes</taxon>
        <taxon>Agaricomycetidae</taxon>
        <taxon>Agaricales</taxon>
        <taxon>Marasmiineae</taxon>
        <taxon>Mycenaceae</taxon>
        <taxon>Roridomyces</taxon>
    </lineage>
</organism>
<dbReference type="AlphaFoldDB" id="A0AAD7B650"/>
<reference evidence="2" key="1">
    <citation type="submission" date="2023-03" db="EMBL/GenBank/DDBJ databases">
        <title>Massive genome expansion in bonnet fungi (Mycena s.s.) driven by repeated elements and novel gene families across ecological guilds.</title>
        <authorList>
            <consortium name="Lawrence Berkeley National Laboratory"/>
            <person name="Harder C.B."/>
            <person name="Miyauchi S."/>
            <person name="Viragh M."/>
            <person name="Kuo A."/>
            <person name="Thoen E."/>
            <person name="Andreopoulos B."/>
            <person name="Lu D."/>
            <person name="Skrede I."/>
            <person name="Drula E."/>
            <person name="Henrissat B."/>
            <person name="Morin E."/>
            <person name="Kohler A."/>
            <person name="Barry K."/>
            <person name="LaButti K."/>
            <person name="Morin E."/>
            <person name="Salamov A."/>
            <person name="Lipzen A."/>
            <person name="Mereny Z."/>
            <person name="Hegedus B."/>
            <person name="Baldrian P."/>
            <person name="Stursova M."/>
            <person name="Weitz H."/>
            <person name="Taylor A."/>
            <person name="Grigoriev I.V."/>
            <person name="Nagy L.G."/>
            <person name="Martin F."/>
            <person name="Kauserud H."/>
        </authorList>
    </citation>
    <scope>NUCLEOTIDE SEQUENCE</scope>
    <source>
        <strain evidence="2">9284</strain>
    </source>
</reference>
<comment type="caution">
    <text evidence="2">The sequence shown here is derived from an EMBL/GenBank/DDBJ whole genome shotgun (WGS) entry which is preliminary data.</text>
</comment>
<sequence length="140" mass="15478">MSTSSTPVESSETSTAPTSPTLSQGEGTISAEKVAELRRMRANLLSQYPSSKDCQNVAIQVMKARKMAPDGRPTLKELQESVAATSAAVQELRAPFDKAYQDWCRTLGPGEYDAMLKFTDEEWRAASQTSEEDEFDEFDE</sequence>
<name>A0AAD7B650_9AGAR</name>